<feature type="active site" evidence="8">
    <location>
        <position position="483"/>
    </location>
</feature>
<keyword evidence="5 8" id="KW-0119">Carbohydrate metabolism</keyword>
<feature type="domain" description="Glycoside hydrolase family 9" evidence="11">
    <location>
        <begin position="102"/>
        <end position="399"/>
    </location>
</feature>
<evidence type="ECO:0000313" key="12">
    <source>
        <dbReference type="EMBL" id="RXW24596.1"/>
    </source>
</evidence>
<feature type="domain" description="Glycoside hydrolase family 9" evidence="11">
    <location>
        <begin position="420"/>
        <end position="495"/>
    </location>
</feature>
<evidence type="ECO:0000256" key="7">
    <source>
        <dbReference type="ARBA" id="ARBA00023326"/>
    </source>
</evidence>
<evidence type="ECO:0000256" key="2">
    <source>
        <dbReference type="ARBA" id="ARBA00007072"/>
    </source>
</evidence>
<keyword evidence="13" id="KW-1185">Reference proteome</keyword>
<feature type="signal peptide" evidence="9">
    <location>
        <begin position="1"/>
        <end position="19"/>
    </location>
</feature>
<keyword evidence="4 9" id="KW-0136">Cellulose degradation</keyword>
<dbReference type="EC" id="3.2.1.4" evidence="9"/>
<sequence>MLLPLLAFALHTASTLVAAQLALPSQPWLPPSISDGASPSNQSYPNSKWSTLVGNLLYFYEAQRSGELPQTNRVSWRNASALDDGREARVDLSGGYYDAGGYDVANQTAYLDDMLRWGLDWLVKAHTNESTLYVLVASKDVDNSYWGGDRSIPSPRPVYQVNDTYPGTDVAAQTAAAFAACSNLYGNRALDSSTFSTPASLQDNGFSDTLLTHAQQLYAFAVNATGGRKVYQKSVPQVADAYGSSDYGDELAIAALFLSWATGDAALFAEAESYYEKYNLADSNRVFNWDSKVPGLAVLFSQIAKSNPSVGANFTTWQAAAEQYFDSIVDNKKSPGRMTGGGLLFFEGDSDSASLNPALNVAMLMRRFSTLATSDEKKTKYLNFAQSQLDYALGKNPMSGESALLTYEDANANDYTILVPYIVGANPNSPSNPHSAMASGGNDVETIDTDPLNTTYTLYGAVVGGPDKLDRFFDIRSDWPQTEIALDYNAPMLTLAAMHALADRLDPYYTALRAGEYEKVKPDGFPCDAVFTSGCRGPHMSKGAKIAMAVSIVVVSLIVFGLAGYYLHLLIRNAKDGTV</sequence>
<dbReference type="Gene3D" id="1.50.10.10">
    <property type="match status" value="1"/>
</dbReference>
<dbReference type="OrthoDB" id="10257085at2759"/>
<evidence type="ECO:0000256" key="8">
    <source>
        <dbReference type="PROSITE-ProRule" id="PRU10060"/>
    </source>
</evidence>
<name>A0A4Q2DXW5_9AGAR</name>
<dbReference type="GO" id="GO:0008810">
    <property type="term" value="F:cellulase activity"/>
    <property type="evidence" value="ECO:0007669"/>
    <property type="project" value="UniProtKB-EC"/>
</dbReference>
<evidence type="ECO:0000256" key="9">
    <source>
        <dbReference type="RuleBase" id="RU361166"/>
    </source>
</evidence>
<accession>A0A4Q2DXW5</accession>
<evidence type="ECO:0000256" key="4">
    <source>
        <dbReference type="ARBA" id="ARBA00023001"/>
    </source>
</evidence>
<dbReference type="Proteomes" id="UP000290288">
    <property type="component" value="Unassembled WGS sequence"/>
</dbReference>
<dbReference type="SUPFAM" id="SSF48208">
    <property type="entry name" value="Six-hairpin glycosidases"/>
    <property type="match status" value="1"/>
</dbReference>
<dbReference type="InterPro" id="IPR012341">
    <property type="entry name" value="6hp_glycosidase-like_sf"/>
</dbReference>
<evidence type="ECO:0000259" key="11">
    <source>
        <dbReference type="Pfam" id="PF00759"/>
    </source>
</evidence>
<feature type="active site" evidence="8">
    <location>
        <position position="474"/>
    </location>
</feature>
<evidence type="ECO:0000313" key="13">
    <source>
        <dbReference type="Proteomes" id="UP000290288"/>
    </source>
</evidence>
<dbReference type="AlphaFoldDB" id="A0A4Q2DXW5"/>
<comment type="caution">
    <text evidence="12">The sequence shown here is derived from an EMBL/GenBank/DDBJ whole genome shotgun (WGS) entry which is preliminary data.</text>
</comment>
<dbReference type="Pfam" id="PF00759">
    <property type="entry name" value="Glyco_hydro_9"/>
    <property type="match status" value="2"/>
</dbReference>
<keyword evidence="7 8" id="KW-0624">Polysaccharide degradation</keyword>
<dbReference type="PANTHER" id="PTHR22298">
    <property type="entry name" value="ENDO-1,4-BETA-GLUCANASE"/>
    <property type="match status" value="1"/>
</dbReference>
<reference evidence="12 13" key="1">
    <citation type="submission" date="2019-01" db="EMBL/GenBank/DDBJ databases">
        <title>Draft genome sequence of Psathyrella aberdarensis IHI B618.</title>
        <authorList>
            <person name="Buettner E."/>
            <person name="Kellner H."/>
        </authorList>
    </citation>
    <scope>NUCLEOTIDE SEQUENCE [LARGE SCALE GENOMIC DNA]</scope>
    <source>
        <strain evidence="12 13">IHI B618</strain>
    </source>
</reference>
<dbReference type="PROSITE" id="PS00698">
    <property type="entry name" value="GH9_3"/>
    <property type="match status" value="1"/>
</dbReference>
<evidence type="ECO:0000256" key="1">
    <source>
        <dbReference type="ARBA" id="ARBA00000966"/>
    </source>
</evidence>
<keyword evidence="10" id="KW-0472">Membrane</keyword>
<keyword evidence="6 8" id="KW-0326">Glycosidase</keyword>
<evidence type="ECO:0000256" key="3">
    <source>
        <dbReference type="ARBA" id="ARBA00022801"/>
    </source>
</evidence>
<organism evidence="12 13">
    <name type="scientific">Candolleomyces aberdarensis</name>
    <dbReference type="NCBI Taxonomy" id="2316362"/>
    <lineage>
        <taxon>Eukaryota</taxon>
        <taxon>Fungi</taxon>
        <taxon>Dikarya</taxon>
        <taxon>Basidiomycota</taxon>
        <taxon>Agaricomycotina</taxon>
        <taxon>Agaricomycetes</taxon>
        <taxon>Agaricomycetidae</taxon>
        <taxon>Agaricales</taxon>
        <taxon>Agaricineae</taxon>
        <taxon>Psathyrellaceae</taxon>
        <taxon>Candolleomyces</taxon>
    </lineage>
</organism>
<evidence type="ECO:0000256" key="10">
    <source>
        <dbReference type="SAM" id="Phobius"/>
    </source>
</evidence>
<dbReference type="InterPro" id="IPR033126">
    <property type="entry name" value="Glyco_hydro_9_Asp/Glu_AS"/>
</dbReference>
<keyword evidence="3 8" id="KW-0378">Hydrolase</keyword>
<keyword evidence="10" id="KW-0812">Transmembrane</keyword>
<comment type="catalytic activity">
    <reaction evidence="1 9">
        <text>Endohydrolysis of (1-&gt;4)-beta-D-glucosidic linkages in cellulose, lichenin and cereal beta-D-glucans.</text>
        <dbReference type="EC" id="3.2.1.4"/>
    </reaction>
</comment>
<keyword evidence="9" id="KW-0732">Signal</keyword>
<evidence type="ECO:0000256" key="5">
    <source>
        <dbReference type="ARBA" id="ARBA00023277"/>
    </source>
</evidence>
<dbReference type="InterPro" id="IPR001701">
    <property type="entry name" value="Glyco_hydro_9"/>
</dbReference>
<dbReference type="STRING" id="2316362.A0A4Q2DXW5"/>
<feature type="transmembrane region" description="Helical" evidence="10">
    <location>
        <begin position="546"/>
        <end position="567"/>
    </location>
</feature>
<gene>
    <name evidence="12" type="ORF">EST38_g1220</name>
</gene>
<comment type="similarity">
    <text evidence="2 8 9">Belongs to the glycosyl hydrolase 9 (cellulase E) family.</text>
</comment>
<keyword evidence="10" id="KW-1133">Transmembrane helix</keyword>
<proteinExistence type="inferred from homology"/>
<dbReference type="InterPro" id="IPR008928">
    <property type="entry name" value="6-hairpin_glycosidase_sf"/>
</dbReference>
<evidence type="ECO:0000256" key="6">
    <source>
        <dbReference type="ARBA" id="ARBA00023295"/>
    </source>
</evidence>
<feature type="chain" id="PRO_5021042248" description="Endoglucanase" evidence="9">
    <location>
        <begin position="20"/>
        <end position="579"/>
    </location>
</feature>
<protein>
    <recommendedName>
        <fullName evidence="9">Endoglucanase</fullName>
        <ecNumber evidence="9">3.2.1.4</ecNumber>
    </recommendedName>
</protein>
<dbReference type="EMBL" id="SDEE01000016">
    <property type="protein sequence ID" value="RXW24596.1"/>
    <property type="molecule type" value="Genomic_DNA"/>
</dbReference>
<dbReference type="GO" id="GO:0030245">
    <property type="term" value="P:cellulose catabolic process"/>
    <property type="evidence" value="ECO:0007669"/>
    <property type="project" value="UniProtKB-KW"/>
</dbReference>